<proteinExistence type="inferred from homology"/>
<evidence type="ECO:0000313" key="14">
    <source>
        <dbReference type="EMBL" id="APG26979.1"/>
    </source>
</evidence>
<evidence type="ECO:0000256" key="11">
    <source>
        <dbReference type="ARBA" id="ARBA00023136"/>
    </source>
</evidence>
<dbReference type="GO" id="GO:0006487">
    <property type="term" value="P:protein N-linked glycosylation"/>
    <property type="evidence" value="ECO:0007669"/>
    <property type="project" value="TreeGrafter"/>
</dbReference>
<keyword evidence="6" id="KW-0808">Transferase</keyword>
<evidence type="ECO:0000256" key="6">
    <source>
        <dbReference type="ARBA" id="ARBA00022679"/>
    </source>
</evidence>
<dbReference type="Proteomes" id="UP000182517">
    <property type="component" value="Chromosome"/>
</dbReference>
<dbReference type="InterPro" id="IPR035518">
    <property type="entry name" value="DPG_synthase"/>
</dbReference>
<evidence type="ECO:0000259" key="13">
    <source>
        <dbReference type="Pfam" id="PF00535"/>
    </source>
</evidence>
<dbReference type="AlphaFoldDB" id="A0A1L3GM16"/>
<evidence type="ECO:0000256" key="4">
    <source>
        <dbReference type="ARBA" id="ARBA00012583"/>
    </source>
</evidence>
<dbReference type="EC" id="2.4.1.117" evidence="4"/>
<keyword evidence="5" id="KW-0328">Glycosyltransferase</keyword>
<evidence type="ECO:0000256" key="2">
    <source>
        <dbReference type="ARBA" id="ARBA00004922"/>
    </source>
</evidence>
<keyword evidence="8" id="KW-0256">Endoplasmic reticulum</keyword>
<evidence type="ECO:0000256" key="5">
    <source>
        <dbReference type="ARBA" id="ARBA00022676"/>
    </source>
</evidence>
<dbReference type="Pfam" id="PF00535">
    <property type="entry name" value="Glycos_transf_2"/>
    <property type="match status" value="1"/>
</dbReference>
<protein>
    <recommendedName>
        <fullName evidence="4">dolichyl-phosphate beta-glucosyltransferase</fullName>
        <ecNumber evidence="4">2.4.1.117</ecNumber>
    </recommendedName>
</protein>
<keyword evidence="10" id="KW-1133">Transmembrane helix</keyword>
<keyword evidence="7" id="KW-0812">Transmembrane</keyword>
<comment type="similarity">
    <text evidence="3">Belongs to the glycosyltransferase 2 family.</text>
</comment>
<comment type="pathway">
    <text evidence="2">Protein modification; protein glycosylation.</text>
</comment>
<dbReference type="PANTHER" id="PTHR10859:SF91">
    <property type="entry name" value="DOLICHYL-PHOSPHATE BETA-GLUCOSYLTRANSFERASE"/>
    <property type="match status" value="1"/>
</dbReference>
<dbReference type="EMBL" id="CP015519">
    <property type="protein sequence ID" value="APG26979.1"/>
    <property type="molecule type" value="Genomic_DNA"/>
</dbReference>
<organism evidence="14 15">
    <name type="scientific">Syntrophotalea acetylenivorans</name>
    <dbReference type="NCBI Taxonomy" id="1842532"/>
    <lineage>
        <taxon>Bacteria</taxon>
        <taxon>Pseudomonadati</taxon>
        <taxon>Thermodesulfobacteriota</taxon>
        <taxon>Desulfuromonadia</taxon>
        <taxon>Desulfuromonadales</taxon>
        <taxon>Syntrophotaleaceae</taxon>
        <taxon>Syntrophotalea</taxon>
    </lineage>
</organism>
<reference evidence="14 15" key="1">
    <citation type="journal article" date="2017" name="Genome Announc.">
        <title>Complete Genome Sequences of Two Acetylene-Fermenting Pelobacter acetylenicus Strains.</title>
        <authorList>
            <person name="Sutton J.M."/>
            <person name="Baesman S.M."/>
            <person name="Fierst J.L."/>
            <person name="Poret-Peterson A.T."/>
            <person name="Oremland R.S."/>
            <person name="Dunlap D.S."/>
            <person name="Akob D.M."/>
        </authorList>
    </citation>
    <scope>NUCLEOTIDE SEQUENCE [LARGE SCALE GENOMIC DNA]</scope>
    <source>
        <strain evidence="14 15">SFB93</strain>
    </source>
</reference>
<evidence type="ECO:0000256" key="8">
    <source>
        <dbReference type="ARBA" id="ARBA00022824"/>
    </source>
</evidence>
<dbReference type="SUPFAM" id="SSF53448">
    <property type="entry name" value="Nucleotide-diphospho-sugar transferases"/>
    <property type="match status" value="1"/>
</dbReference>
<dbReference type="GO" id="GO:0004581">
    <property type="term" value="F:dolichyl-phosphate beta-glucosyltransferase activity"/>
    <property type="evidence" value="ECO:0007669"/>
    <property type="project" value="UniProtKB-EC"/>
</dbReference>
<keyword evidence="15" id="KW-1185">Reference proteome</keyword>
<comment type="catalytic activity">
    <reaction evidence="12">
        <text>a di-trans,poly-cis-dolichyl phosphate + UDP-alpha-D-glucose = a di-trans,poly-cis-dolichyl beta-D-glucosyl phosphate + UDP</text>
        <dbReference type="Rhea" id="RHEA:15401"/>
        <dbReference type="Rhea" id="RHEA-COMP:19498"/>
        <dbReference type="Rhea" id="RHEA-COMP:19502"/>
        <dbReference type="ChEBI" id="CHEBI:57525"/>
        <dbReference type="ChEBI" id="CHEBI:57683"/>
        <dbReference type="ChEBI" id="CHEBI:58223"/>
        <dbReference type="ChEBI" id="CHEBI:58885"/>
        <dbReference type="EC" id="2.4.1.117"/>
    </reaction>
    <physiologicalReaction direction="left-to-right" evidence="12">
        <dbReference type="Rhea" id="RHEA:15402"/>
    </physiologicalReaction>
</comment>
<dbReference type="OrthoDB" id="9802649at2"/>
<evidence type="ECO:0000256" key="10">
    <source>
        <dbReference type="ARBA" id="ARBA00022989"/>
    </source>
</evidence>
<sequence length="259" mass="29736">MSRKTSHCLSVIVPAYNEQNRIIHSLPKLLREVERRFLDFEIIIVDDGSNDDTAKIVKKFTAINKKVRLISYRHNMGKGHAVRTGVLAAKKDYVLYCDADLSTPFREVRKLLKAIDDGCDIAIGSRARKDTRILKRQPVYRVLMGKTFNKIVKLLAVSEINDTQCGFKCFKAAIALDIFKDCYIDGFSFDVEMLYIAKKRDFKVKEVGVLWTNDTQSKVHPIYHSLQMFKDLVIIRSYALLGYYGRRIGLRNRTEASSS</sequence>
<evidence type="ECO:0000256" key="9">
    <source>
        <dbReference type="ARBA" id="ARBA00022968"/>
    </source>
</evidence>
<dbReference type="InterPro" id="IPR029044">
    <property type="entry name" value="Nucleotide-diphossugar_trans"/>
</dbReference>
<dbReference type="PANTHER" id="PTHR10859">
    <property type="entry name" value="GLYCOSYL TRANSFERASE"/>
    <property type="match status" value="1"/>
</dbReference>
<evidence type="ECO:0000256" key="1">
    <source>
        <dbReference type="ARBA" id="ARBA00004389"/>
    </source>
</evidence>
<accession>A0A1L3GM16</accession>
<evidence type="ECO:0000313" key="15">
    <source>
        <dbReference type="Proteomes" id="UP000182517"/>
    </source>
</evidence>
<dbReference type="RefSeq" id="WP_072282939.1">
    <property type="nucleotide sequence ID" value="NZ_CP015519.1"/>
</dbReference>
<evidence type="ECO:0000256" key="7">
    <source>
        <dbReference type="ARBA" id="ARBA00022692"/>
    </source>
</evidence>
<dbReference type="STRING" id="1842532.A7E78_03505"/>
<dbReference type="KEGG" id="pef:A7E78_03505"/>
<name>A0A1L3GM16_9BACT</name>
<dbReference type="Gene3D" id="3.90.550.10">
    <property type="entry name" value="Spore Coat Polysaccharide Biosynthesis Protein SpsA, Chain A"/>
    <property type="match status" value="1"/>
</dbReference>
<gene>
    <name evidence="14" type="ORF">A7E78_03505</name>
</gene>
<dbReference type="CDD" id="cd04188">
    <property type="entry name" value="DPG_synthase"/>
    <property type="match status" value="1"/>
</dbReference>
<evidence type="ECO:0000256" key="3">
    <source>
        <dbReference type="ARBA" id="ARBA00006739"/>
    </source>
</evidence>
<keyword evidence="11" id="KW-0472">Membrane</keyword>
<comment type="subcellular location">
    <subcellularLocation>
        <location evidence="1">Endoplasmic reticulum membrane</location>
        <topology evidence="1">Single-pass membrane protein</topology>
    </subcellularLocation>
</comment>
<feature type="domain" description="Glycosyltransferase 2-like" evidence="13">
    <location>
        <begin position="10"/>
        <end position="165"/>
    </location>
</feature>
<evidence type="ECO:0000256" key="12">
    <source>
        <dbReference type="ARBA" id="ARBA00045097"/>
    </source>
</evidence>
<keyword evidence="9" id="KW-0735">Signal-anchor</keyword>
<dbReference type="InterPro" id="IPR001173">
    <property type="entry name" value="Glyco_trans_2-like"/>
</dbReference>